<feature type="compositionally biased region" description="Polar residues" evidence="3">
    <location>
        <begin position="465"/>
        <end position="478"/>
    </location>
</feature>
<keyword evidence="1" id="KW-0547">Nucleotide-binding</keyword>
<feature type="compositionally biased region" description="Polar residues" evidence="3">
    <location>
        <begin position="524"/>
        <end position="537"/>
    </location>
</feature>
<feature type="region of interest" description="Disordered" evidence="3">
    <location>
        <begin position="465"/>
        <end position="544"/>
    </location>
</feature>
<feature type="compositionally biased region" description="Polar residues" evidence="3">
    <location>
        <begin position="493"/>
        <end position="516"/>
    </location>
</feature>
<keyword evidence="6" id="KW-1185">Reference proteome</keyword>
<dbReference type="InterPro" id="IPR059177">
    <property type="entry name" value="GH29D-like_dom"/>
</dbReference>
<evidence type="ECO:0000256" key="3">
    <source>
        <dbReference type="SAM" id="MobiDB-lite"/>
    </source>
</evidence>
<dbReference type="GO" id="GO:0005525">
    <property type="term" value="F:GTP binding"/>
    <property type="evidence" value="ECO:0007669"/>
    <property type="project" value="UniProtKB-KW"/>
</dbReference>
<gene>
    <name evidence="5" type="ORF">AKO1_010639</name>
</gene>
<reference evidence="5 6" key="1">
    <citation type="submission" date="2024-03" db="EMBL/GenBank/DDBJ databases">
        <title>The Acrasis kona genome and developmental transcriptomes reveal deep origins of eukaryotic multicellular pathways.</title>
        <authorList>
            <person name="Sheikh S."/>
            <person name="Fu C.-J."/>
            <person name="Brown M.W."/>
            <person name="Baldauf S.L."/>
        </authorList>
    </citation>
    <scope>NUCLEOTIDE SEQUENCE [LARGE SCALE GENOMIC DNA]</scope>
    <source>
        <strain evidence="5 6">ATCC MYA-3509</strain>
    </source>
</reference>
<evidence type="ECO:0000313" key="5">
    <source>
        <dbReference type="EMBL" id="KAL0489313.1"/>
    </source>
</evidence>
<dbReference type="AlphaFoldDB" id="A0AAW2ZIW4"/>
<dbReference type="Pfam" id="PF13290">
    <property type="entry name" value="CHB_HEX_C_1"/>
    <property type="match status" value="2"/>
</dbReference>
<evidence type="ECO:0000256" key="1">
    <source>
        <dbReference type="ARBA" id="ARBA00022741"/>
    </source>
</evidence>
<sequence length="670" mass="75929">MNQINNGQAIEYPYKIMILGDEERSGKFELYHLLTMSNPNFDNLPPCNIHTHIVEVEEEDFALELWTPVCDEHSDKTRTIYYPGTDAFIIVFSASSEDSIQYTTQVLLPEVRYFIDHFAKYKDVPVILVATNVKKTPNNIINIAQENGVSKYVEVQFSQIHTIEVFTQTINAIQAFHSSSSVNSTDRVHYSDRERQFFRSSLTSEAPDGDFDQVDKTLEITTMPGTIYFYTLDGSEPTKSSKRYTNKISLHSSNENAIKMIAVERCKYASEVVIFNSPIESSPPQGYFDPISKSFHIIAKAGCNYYYSLDGSKPDKHSALYSEPEGVLFDDVPNTAFESHLNVPQLVRVVAIEKDKLKSKIKNFKPYDSLSPPTVHYNPENNMLKIECVQGVVCRYTLDGTTPTFNSQIYTAPLFVSRENVKSIKVAAFPKLYFPSRVVDVPLPSLSKPPPAAVTVKMNKATINRFKSPTKSTQQMHSFPSPKRNPSVEVKRPQSTSNLYRETESSVQRRMQSRKSSPPVKAQQAPSITSSQRQQQVHYPYSHSDSFKREVATKEVVEENQPLKSPACAVSCKAEGTNVEFVFEKNVIVSRVLIKTPGEHKGPCYYDCYQCDDHSNLIRIGGGPLKNIFGEQIMKLEGKICRRLLCRFKMEKGQTSFKILDMKVDCKVQE</sequence>
<dbReference type="InterPro" id="IPR001806">
    <property type="entry name" value="Small_GTPase"/>
</dbReference>
<protein>
    <recommendedName>
        <fullName evidence="4">GH29D-like beta-sandwich domain-containing protein</fullName>
    </recommendedName>
</protein>
<dbReference type="Gene3D" id="3.40.50.300">
    <property type="entry name" value="P-loop containing nucleotide triphosphate hydrolases"/>
    <property type="match status" value="1"/>
</dbReference>
<evidence type="ECO:0000259" key="4">
    <source>
        <dbReference type="Pfam" id="PF13290"/>
    </source>
</evidence>
<evidence type="ECO:0000256" key="2">
    <source>
        <dbReference type="ARBA" id="ARBA00023134"/>
    </source>
</evidence>
<comment type="caution">
    <text evidence="5">The sequence shown here is derived from an EMBL/GenBank/DDBJ whole genome shotgun (WGS) entry which is preliminary data.</text>
</comment>
<dbReference type="InterPro" id="IPR027417">
    <property type="entry name" value="P-loop_NTPase"/>
</dbReference>
<dbReference type="GO" id="GO:0007264">
    <property type="term" value="P:small GTPase-mediated signal transduction"/>
    <property type="evidence" value="ECO:0007669"/>
    <property type="project" value="InterPro"/>
</dbReference>
<feature type="domain" description="GH29D-like beta-sandwich" evidence="4">
    <location>
        <begin position="383"/>
        <end position="431"/>
    </location>
</feature>
<accession>A0AAW2ZIW4</accession>
<dbReference type="SUPFAM" id="SSF52540">
    <property type="entry name" value="P-loop containing nucleoside triphosphate hydrolases"/>
    <property type="match status" value="1"/>
</dbReference>
<organism evidence="5 6">
    <name type="scientific">Acrasis kona</name>
    <dbReference type="NCBI Taxonomy" id="1008807"/>
    <lineage>
        <taxon>Eukaryota</taxon>
        <taxon>Discoba</taxon>
        <taxon>Heterolobosea</taxon>
        <taxon>Tetramitia</taxon>
        <taxon>Eutetramitia</taxon>
        <taxon>Acrasidae</taxon>
        <taxon>Acrasis</taxon>
    </lineage>
</organism>
<dbReference type="InterPro" id="IPR003578">
    <property type="entry name" value="Small_GTPase_Rho"/>
</dbReference>
<keyword evidence="2" id="KW-0342">GTP-binding</keyword>
<evidence type="ECO:0000313" key="6">
    <source>
        <dbReference type="Proteomes" id="UP001431209"/>
    </source>
</evidence>
<name>A0AAW2ZIW4_9EUKA</name>
<dbReference type="PANTHER" id="PTHR24072">
    <property type="entry name" value="RHO FAMILY GTPASE"/>
    <property type="match status" value="1"/>
</dbReference>
<proteinExistence type="predicted"/>
<feature type="domain" description="GH29D-like beta-sandwich" evidence="4">
    <location>
        <begin position="216"/>
        <end position="271"/>
    </location>
</feature>
<dbReference type="Pfam" id="PF00071">
    <property type="entry name" value="Ras"/>
    <property type="match status" value="1"/>
</dbReference>
<dbReference type="Proteomes" id="UP001431209">
    <property type="component" value="Unassembled WGS sequence"/>
</dbReference>
<dbReference type="GO" id="GO:0003924">
    <property type="term" value="F:GTPase activity"/>
    <property type="evidence" value="ECO:0007669"/>
    <property type="project" value="InterPro"/>
</dbReference>
<dbReference type="EMBL" id="JAOPGA020001545">
    <property type="protein sequence ID" value="KAL0489313.1"/>
    <property type="molecule type" value="Genomic_DNA"/>
</dbReference>